<keyword evidence="6" id="KW-1185">Reference proteome</keyword>
<dbReference type="GO" id="GO:0007165">
    <property type="term" value="P:signal transduction"/>
    <property type="evidence" value="ECO:0007669"/>
    <property type="project" value="InterPro"/>
</dbReference>
<dbReference type="PANTHER" id="PTHR11017">
    <property type="entry name" value="LEUCINE-RICH REPEAT-CONTAINING PROTEIN"/>
    <property type="match status" value="1"/>
</dbReference>
<dbReference type="InterPro" id="IPR044974">
    <property type="entry name" value="Disease_R_plants"/>
</dbReference>
<dbReference type="OrthoDB" id="1357022at2759"/>
<evidence type="ECO:0000313" key="6">
    <source>
        <dbReference type="Proteomes" id="UP000215914"/>
    </source>
</evidence>
<keyword evidence="3" id="KW-0520">NAD</keyword>
<accession>A0A251U2T9</accession>
<evidence type="ECO:0000256" key="2">
    <source>
        <dbReference type="ARBA" id="ARBA00022737"/>
    </source>
</evidence>
<dbReference type="InterPro" id="IPR027417">
    <property type="entry name" value="P-loop_NTPase"/>
</dbReference>
<dbReference type="InterPro" id="IPR002182">
    <property type="entry name" value="NB-ARC"/>
</dbReference>
<feature type="domain" description="TIR" evidence="4">
    <location>
        <begin position="14"/>
        <end position="180"/>
    </location>
</feature>
<dbReference type="Pfam" id="PF00931">
    <property type="entry name" value="NB-ARC"/>
    <property type="match status" value="1"/>
</dbReference>
<protein>
    <submittedName>
        <fullName evidence="5">Putative toll/interleukin-1 receptor (TIR) domain-containing protein</fullName>
    </submittedName>
</protein>
<evidence type="ECO:0000256" key="1">
    <source>
        <dbReference type="ARBA" id="ARBA00022614"/>
    </source>
</evidence>
<dbReference type="InterPro" id="IPR035897">
    <property type="entry name" value="Toll_tir_struct_dom_sf"/>
</dbReference>
<reference evidence="6" key="1">
    <citation type="journal article" date="2017" name="Nature">
        <title>The sunflower genome provides insights into oil metabolism, flowering and Asterid evolution.</title>
        <authorList>
            <person name="Badouin H."/>
            <person name="Gouzy J."/>
            <person name="Grassa C.J."/>
            <person name="Murat F."/>
            <person name="Staton S.E."/>
            <person name="Cottret L."/>
            <person name="Lelandais-Briere C."/>
            <person name="Owens G.L."/>
            <person name="Carrere S."/>
            <person name="Mayjonade B."/>
            <person name="Legrand L."/>
            <person name="Gill N."/>
            <person name="Kane N.C."/>
            <person name="Bowers J.E."/>
            <person name="Hubner S."/>
            <person name="Bellec A."/>
            <person name="Berard A."/>
            <person name="Berges H."/>
            <person name="Blanchet N."/>
            <person name="Boniface M.C."/>
            <person name="Brunel D."/>
            <person name="Catrice O."/>
            <person name="Chaidir N."/>
            <person name="Claudel C."/>
            <person name="Donnadieu C."/>
            <person name="Faraut T."/>
            <person name="Fievet G."/>
            <person name="Helmstetter N."/>
            <person name="King M."/>
            <person name="Knapp S.J."/>
            <person name="Lai Z."/>
            <person name="Le Paslier M.C."/>
            <person name="Lippi Y."/>
            <person name="Lorenzon L."/>
            <person name="Mandel J.R."/>
            <person name="Marage G."/>
            <person name="Marchand G."/>
            <person name="Marquand E."/>
            <person name="Bret-Mestries E."/>
            <person name="Morien E."/>
            <person name="Nambeesan S."/>
            <person name="Nguyen T."/>
            <person name="Pegot-Espagnet P."/>
            <person name="Pouilly N."/>
            <person name="Raftis F."/>
            <person name="Sallet E."/>
            <person name="Schiex T."/>
            <person name="Thomas J."/>
            <person name="Vandecasteele C."/>
            <person name="Vares D."/>
            <person name="Vear F."/>
            <person name="Vautrin S."/>
            <person name="Crespi M."/>
            <person name="Mangin B."/>
            <person name="Burke J.M."/>
            <person name="Salse J."/>
            <person name="Munos S."/>
            <person name="Vincourt P."/>
            <person name="Rieseberg L.H."/>
            <person name="Langlade N.B."/>
        </authorList>
    </citation>
    <scope>NUCLEOTIDE SEQUENCE [LARGE SCALE GENOMIC DNA]</scope>
    <source>
        <strain evidence="6">cv. SF193</strain>
    </source>
</reference>
<sequence length="1059" mass="120663">MASSSSTSSPSLSWNHDVFLSFRGGDTRKTFVDHLYTSLEEHGIHTYKDDVTLAAGDSIGPALLKAIRESRIAIIIFSENYATSSWCLDELAYIMECMKERGQIVLPIFYHVDPSDIRYQKGKYKEAFAKHEIRNKNKVESWRKALFDAGNLSGWVSEHTANGHESKFIKEIVNKISDRLYSLLPSANEDYIGIVTRVHNLKMKLELGSGGVLMIGIWGVGGSGKTTLASCLYDDISGKFDGCCFLGDIRAKSSKAGGLVKLQEKIIYKVLKQKKVDIGRVEEGKRMIKSNLFHRKVLIVLDDADDHKQLEALAGSHDWFGQGSRIIITTREENLLNSHAVDMIHHTSLLNDEEAIELFCKRAPRNGRNVEDYELLSKGVVSYAGGLPLALIVLGSFLCDKNINEWRSALARLKEVPNASILETLKISYDGLKQVEKTLFLDIACFFRGRYKNDAMEIFDACGLHPVIGIKVLIQKALITISHGCFEMHDLIQEMGHYIVKGDHLNNPENHSRIWEKKHVQSIWGMDTKKELDKIEALSVSSYMYDSLPSQNNQVVANMKKLRWIDWNVGRGSSFSRNFPPRELRCLIMKGRQKQLWKGYKFLPNLRMIKLQAMDYLIATPNFGGLPNLETFMLHTSRSIKEIHPSIEGLERLVYLSVEYCSSFKKFPSLNVIKKLETLIVSNCSKLSNSWKKVASSEQYRTNLFVTCLQCCCGNAHERELSDDVRAPFLIHKGVNHVGLQFISRCLRKLILRRCNFGDEDIDYDVWDLPNLQELDLSLNLFSRLNFSVLKAPRLKWLDVSECTSLAELSGLPLSLSCLRADGCESLNTVGDTTNCKWLWYVSFFGRNNGVSALGGDTVLHSLLEGYAIEDHFISFIHSAWDHIPKRFVDRLVRGKTFTLQLPPNWYNDYSGFLICNVNNYYALSFTISMKQDLDKDSRSEVWQESDEAVPESYFNSTYVGYVSFNSLMRYGARLNSAYNMISFSIDAEYETSCEGESRFVAELVPRKSKDHDHGVRTTKVTTDCSQFFDDERVYGKTFTIQRHSESSIKILWRPCYWY</sequence>
<dbReference type="SMART" id="SM00255">
    <property type="entry name" value="TIR"/>
    <property type="match status" value="1"/>
</dbReference>
<name>A0A251U2T9_HELAN</name>
<dbReference type="Pfam" id="PF23282">
    <property type="entry name" value="WHD_ROQ1"/>
    <property type="match status" value="1"/>
</dbReference>
<dbReference type="InParanoid" id="A0A251U2T9"/>
<dbReference type="GO" id="GO:0006952">
    <property type="term" value="P:defense response"/>
    <property type="evidence" value="ECO:0007669"/>
    <property type="project" value="InterPro"/>
</dbReference>
<dbReference type="SUPFAM" id="SSF52540">
    <property type="entry name" value="P-loop containing nucleoside triphosphate hydrolases"/>
    <property type="match status" value="1"/>
</dbReference>
<dbReference type="InterPro" id="IPR058192">
    <property type="entry name" value="WHD_ROQ1-like"/>
</dbReference>
<evidence type="ECO:0000259" key="4">
    <source>
        <dbReference type="PROSITE" id="PS50104"/>
    </source>
</evidence>
<dbReference type="FunCoup" id="A0A251U2T9">
    <property type="interactions" value="245"/>
</dbReference>
<evidence type="ECO:0000256" key="3">
    <source>
        <dbReference type="ARBA" id="ARBA00023027"/>
    </source>
</evidence>
<dbReference type="Gene3D" id="3.40.50.300">
    <property type="entry name" value="P-loop containing nucleotide triphosphate hydrolases"/>
    <property type="match status" value="1"/>
</dbReference>
<dbReference type="EMBL" id="CM007897">
    <property type="protein sequence ID" value="OTG17359.1"/>
    <property type="molecule type" value="Genomic_DNA"/>
</dbReference>
<gene>
    <name evidence="5" type="ORF">HannXRQ_Chr08g0211081</name>
</gene>
<dbReference type="PRINTS" id="PR00364">
    <property type="entry name" value="DISEASERSIST"/>
</dbReference>
<keyword evidence="2" id="KW-0677">Repeat</keyword>
<dbReference type="SUPFAM" id="SSF52200">
    <property type="entry name" value="Toll/Interleukin receptor TIR domain"/>
    <property type="match status" value="1"/>
</dbReference>
<dbReference type="InterPro" id="IPR032675">
    <property type="entry name" value="LRR_dom_sf"/>
</dbReference>
<keyword evidence="5" id="KW-0675">Receptor</keyword>
<dbReference type="Proteomes" id="UP000215914">
    <property type="component" value="Chromosome 8"/>
</dbReference>
<organism evidence="5 6">
    <name type="scientific">Helianthus annuus</name>
    <name type="common">Common sunflower</name>
    <dbReference type="NCBI Taxonomy" id="4232"/>
    <lineage>
        <taxon>Eukaryota</taxon>
        <taxon>Viridiplantae</taxon>
        <taxon>Streptophyta</taxon>
        <taxon>Embryophyta</taxon>
        <taxon>Tracheophyta</taxon>
        <taxon>Spermatophyta</taxon>
        <taxon>Magnoliopsida</taxon>
        <taxon>eudicotyledons</taxon>
        <taxon>Gunneridae</taxon>
        <taxon>Pentapetalae</taxon>
        <taxon>asterids</taxon>
        <taxon>campanulids</taxon>
        <taxon>Asterales</taxon>
        <taxon>Asteraceae</taxon>
        <taxon>Asteroideae</taxon>
        <taxon>Heliantheae alliance</taxon>
        <taxon>Heliantheae</taxon>
        <taxon>Helianthus</taxon>
    </lineage>
</organism>
<dbReference type="InterPro" id="IPR000157">
    <property type="entry name" value="TIR_dom"/>
</dbReference>
<dbReference type="Gene3D" id="3.40.50.10140">
    <property type="entry name" value="Toll/interleukin-1 receptor homology (TIR) domain"/>
    <property type="match status" value="1"/>
</dbReference>
<dbReference type="AlphaFoldDB" id="A0A251U2T9"/>
<dbReference type="Gene3D" id="3.80.10.10">
    <property type="entry name" value="Ribonuclease Inhibitor"/>
    <property type="match status" value="2"/>
</dbReference>
<dbReference type="PANTHER" id="PTHR11017:SF271">
    <property type="entry name" value="DISEASE RESISTANCE PROTEIN (TIR-NBS-LRR CLASS) FAMILY"/>
    <property type="match status" value="1"/>
</dbReference>
<dbReference type="OMA" id="HTANGHE"/>
<proteinExistence type="predicted"/>
<keyword evidence="1" id="KW-0433">Leucine-rich repeat</keyword>
<dbReference type="SUPFAM" id="SSF52058">
    <property type="entry name" value="L domain-like"/>
    <property type="match status" value="1"/>
</dbReference>
<dbReference type="GO" id="GO:0043531">
    <property type="term" value="F:ADP binding"/>
    <property type="evidence" value="ECO:0007669"/>
    <property type="project" value="InterPro"/>
</dbReference>
<dbReference type="PROSITE" id="PS50104">
    <property type="entry name" value="TIR"/>
    <property type="match status" value="1"/>
</dbReference>
<dbReference type="Gene3D" id="1.10.8.430">
    <property type="entry name" value="Helical domain of apoptotic protease-activating factors"/>
    <property type="match status" value="1"/>
</dbReference>
<dbReference type="InterPro" id="IPR042197">
    <property type="entry name" value="Apaf_helical"/>
</dbReference>
<evidence type="ECO:0000313" key="5">
    <source>
        <dbReference type="EMBL" id="OTG17359.1"/>
    </source>
</evidence>
<dbReference type="Pfam" id="PF01582">
    <property type="entry name" value="TIR"/>
    <property type="match status" value="1"/>
</dbReference>
<dbReference type="FunFam" id="3.40.50.10140:FF:000007">
    <property type="entry name" value="Disease resistance protein (TIR-NBS-LRR class)"/>
    <property type="match status" value="1"/>
</dbReference>